<gene>
    <name evidence="1" type="ORF">HPS55_10675</name>
</gene>
<proteinExistence type="predicted"/>
<evidence type="ECO:0000313" key="1">
    <source>
        <dbReference type="EMBL" id="NPE14778.1"/>
    </source>
</evidence>
<organism evidence="1 2">
    <name type="scientific">Xylanibacter rodentium</name>
    <dbReference type="NCBI Taxonomy" id="2736289"/>
    <lineage>
        <taxon>Bacteria</taxon>
        <taxon>Pseudomonadati</taxon>
        <taxon>Bacteroidota</taxon>
        <taxon>Bacteroidia</taxon>
        <taxon>Bacteroidales</taxon>
        <taxon>Prevotellaceae</taxon>
        <taxon>Xylanibacter</taxon>
    </lineage>
</organism>
<reference evidence="1 2" key="1">
    <citation type="submission" date="2020-05" db="EMBL/GenBank/DDBJ databases">
        <title>Distinct polysaccharide utilization as determinants for interspecies competition between intestinal Prevotella spp.</title>
        <authorList>
            <person name="Galvez E.J.C."/>
            <person name="Iljazovic A."/>
            <person name="Strowig T."/>
        </authorList>
    </citation>
    <scope>NUCLEOTIDE SEQUENCE [LARGE SCALE GENOMIC DNA]</scope>
    <source>
        <strain evidence="1 2">PROD</strain>
    </source>
</reference>
<protein>
    <submittedName>
        <fullName evidence="1">DUF4276 family protein</fullName>
    </submittedName>
</protein>
<keyword evidence="2" id="KW-1185">Reference proteome</keyword>
<dbReference type="InterPro" id="IPR025455">
    <property type="entry name" value="DUF4276"/>
</dbReference>
<accession>A0ABX2AYM2</accession>
<name>A0ABX2AYM2_9BACT</name>
<dbReference type="EMBL" id="JABKKE010000018">
    <property type="protein sequence ID" value="NPE14778.1"/>
    <property type="molecule type" value="Genomic_DNA"/>
</dbReference>
<dbReference type="GeneID" id="82158228"/>
<evidence type="ECO:0000313" key="2">
    <source>
        <dbReference type="Proteomes" id="UP001193734"/>
    </source>
</evidence>
<dbReference type="RefSeq" id="WP_172177239.1">
    <property type="nucleotide sequence ID" value="NZ_CASGIA010000012.1"/>
</dbReference>
<dbReference type="Proteomes" id="UP001193734">
    <property type="component" value="Unassembled WGS sequence"/>
</dbReference>
<dbReference type="Pfam" id="PF14103">
    <property type="entry name" value="DUF4276"/>
    <property type="match status" value="1"/>
</dbReference>
<sequence>MKKRLYIVVEGQSEEEFVNSLLAPYFLSYDIYIFPMIIHTSKGHKGGFVNYHHLKNDINKLLSSQGKDAVVTTFFDFFRCPELPYKEKWSDIPDHTKRVTEMEAALNKDIQDFRFIPYIQLHEFEALLFSSGDGFKKYFDEKTNKTLQDIIDLYNNPEDINSSPDNAPSKRLLRIVPEYDKVIYGNIIALEIGIKTILNRCPRFRNWIEKLITHCN</sequence>
<comment type="caution">
    <text evidence="1">The sequence shown here is derived from an EMBL/GenBank/DDBJ whole genome shotgun (WGS) entry which is preliminary data.</text>
</comment>